<organism evidence="2 3">
    <name type="scientific">Vibrio cholerae</name>
    <dbReference type="NCBI Taxonomy" id="666"/>
    <lineage>
        <taxon>Bacteria</taxon>
        <taxon>Pseudomonadati</taxon>
        <taxon>Pseudomonadota</taxon>
        <taxon>Gammaproteobacteria</taxon>
        <taxon>Vibrionales</taxon>
        <taxon>Vibrionaceae</taxon>
        <taxon>Vibrio</taxon>
    </lineage>
</organism>
<accession>A0ABD7SSQ1</accession>
<protein>
    <submittedName>
        <fullName evidence="2">Uncharacterized protein</fullName>
    </submittedName>
</protein>
<dbReference type="AlphaFoldDB" id="A0ABD7SSQ1"/>
<gene>
    <name evidence="2" type="ORF">FXF03_01965</name>
</gene>
<dbReference type="RefSeq" id="WP_052382149.1">
    <property type="nucleotide sequence ID" value="NZ_JIDO01000002.1"/>
</dbReference>
<proteinExistence type="predicted"/>
<evidence type="ECO:0000256" key="1">
    <source>
        <dbReference type="SAM" id="SignalP"/>
    </source>
</evidence>
<feature type="chain" id="PRO_5044880478" evidence="1">
    <location>
        <begin position="18"/>
        <end position="292"/>
    </location>
</feature>
<feature type="signal peptide" evidence="1">
    <location>
        <begin position="1"/>
        <end position="17"/>
    </location>
</feature>
<sequence>MKKIFLLLLAFSSHAFTSEPQLGLYDYYYNLDANNVTATKNQSRNLDELSLVDKAIYLESKKVGREAGIYKAESVIKSMLEKLDYQLDAIMDVSYYVGSYKNHLVIPAIVIEMKGRKEYVNDEHSAFVYAGKTYVIHRQPYFSDKLPNWKDYIVLRSEPPTLPDKSLLPSTEEQKVIWKDGFNEGWQSGINTAIESFKFQSARALFDMNGMKLYGMLRDAKILSEPIITDSNYNVTGSESKLELDSGMVRIVTKPIFNHNATEWKIIPELPPISDLLPSKYLEMIEGAYYDK</sequence>
<dbReference type="InterPro" id="IPR031618">
    <property type="entry name" value="T4SS_TraI"/>
</dbReference>
<keyword evidence="1" id="KW-0732">Signal</keyword>
<dbReference type="Pfam" id="PF16932">
    <property type="entry name" value="T4SS_TraI"/>
    <property type="match status" value="1"/>
</dbReference>
<comment type="caution">
    <text evidence="2">The sequence shown here is derived from an EMBL/GenBank/DDBJ whole genome shotgun (WGS) entry which is preliminary data.</text>
</comment>
<name>A0ABD7SSQ1_VIBCL</name>
<dbReference type="EMBL" id="VSIJ01000005">
    <property type="protein sequence ID" value="TXX67366.1"/>
    <property type="molecule type" value="Genomic_DNA"/>
</dbReference>
<evidence type="ECO:0000313" key="3">
    <source>
        <dbReference type="Proteomes" id="UP000323819"/>
    </source>
</evidence>
<evidence type="ECO:0000313" key="2">
    <source>
        <dbReference type="EMBL" id="TXX67366.1"/>
    </source>
</evidence>
<reference evidence="2 3" key="1">
    <citation type="submission" date="2019-06" db="EMBL/GenBank/DDBJ databases">
        <title>Vibrio cholerae phylogeny based on whole-genome sequencing reveals genetic diversity and population strucutre.</title>
        <authorList>
            <person name="Zhiqiu Y."/>
            <person name="Bin L."/>
            <person name="Lingyan J."/>
        </authorList>
    </citation>
    <scope>NUCLEOTIDE SEQUENCE [LARGE SCALE GENOMIC DNA]</scope>
    <source>
        <strain evidence="2 3">N2814</strain>
    </source>
</reference>
<dbReference type="Proteomes" id="UP000323819">
    <property type="component" value="Unassembled WGS sequence"/>
</dbReference>